<sequence>MCCIEAAVGWSDSKEGTSSPCCPSICDTDTNARLKLCAMVAVVLRVHSAAEERVRTLAAFIWSTTALVVLRPCQAPEEELRCGKLQLRTGLGVEQSAVDKLPPSSQRDQGAVVAAGRGMRNGRSTLAPPRRRLLPLLLQHLPKLICHRRTRG</sequence>
<organism evidence="1 2">
    <name type="scientific">Oryza meyeriana var. granulata</name>
    <dbReference type="NCBI Taxonomy" id="110450"/>
    <lineage>
        <taxon>Eukaryota</taxon>
        <taxon>Viridiplantae</taxon>
        <taxon>Streptophyta</taxon>
        <taxon>Embryophyta</taxon>
        <taxon>Tracheophyta</taxon>
        <taxon>Spermatophyta</taxon>
        <taxon>Magnoliopsida</taxon>
        <taxon>Liliopsida</taxon>
        <taxon>Poales</taxon>
        <taxon>Poaceae</taxon>
        <taxon>BOP clade</taxon>
        <taxon>Oryzoideae</taxon>
        <taxon>Oryzeae</taxon>
        <taxon>Oryzinae</taxon>
        <taxon>Oryza</taxon>
        <taxon>Oryza meyeriana</taxon>
    </lineage>
</organism>
<protein>
    <submittedName>
        <fullName evidence="1">Uncharacterized protein</fullName>
    </submittedName>
</protein>
<proteinExistence type="predicted"/>
<dbReference type="AlphaFoldDB" id="A0A6G1CHB5"/>
<dbReference type="Proteomes" id="UP000479710">
    <property type="component" value="Unassembled WGS sequence"/>
</dbReference>
<accession>A0A6G1CHB5</accession>
<dbReference type="EMBL" id="SPHZ02000009">
    <property type="protein sequence ID" value="KAF0899437.1"/>
    <property type="molecule type" value="Genomic_DNA"/>
</dbReference>
<keyword evidence="2" id="KW-1185">Reference proteome</keyword>
<name>A0A6G1CHB5_9ORYZ</name>
<comment type="caution">
    <text evidence="1">The sequence shown here is derived from an EMBL/GenBank/DDBJ whole genome shotgun (WGS) entry which is preliminary data.</text>
</comment>
<evidence type="ECO:0000313" key="2">
    <source>
        <dbReference type="Proteomes" id="UP000479710"/>
    </source>
</evidence>
<evidence type="ECO:0000313" key="1">
    <source>
        <dbReference type="EMBL" id="KAF0899437.1"/>
    </source>
</evidence>
<gene>
    <name evidence="1" type="ORF">E2562_019549</name>
</gene>
<reference evidence="1 2" key="1">
    <citation type="submission" date="2019-11" db="EMBL/GenBank/DDBJ databases">
        <title>Whole genome sequence of Oryza granulata.</title>
        <authorList>
            <person name="Li W."/>
        </authorList>
    </citation>
    <scope>NUCLEOTIDE SEQUENCE [LARGE SCALE GENOMIC DNA]</scope>
    <source>
        <strain evidence="2">cv. Menghai</strain>
        <tissue evidence="1">Leaf</tissue>
    </source>
</reference>